<dbReference type="Pfam" id="PF20797">
    <property type="entry name" value="HepT-like_2"/>
    <property type="match status" value="1"/>
</dbReference>
<evidence type="ECO:0000259" key="1">
    <source>
        <dbReference type="Pfam" id="PF20797"/>
    </source>
</evidence>
<accession>A0A6M0RGC3</accession>
<dbReference type="Proteomes" id="UP000481033">
    <property type="component" value="Unassembled WGS sequence"/>
</dbReference>
<reference evidence="2 3" key="1">
    <citation type="journal article" date="2020" name="Microb. Ecol.">
        <title>Ecogenomics of the Marine Benthic Filamentous Cyanobacterium Adonisia.</title>
        <authorList>
            <person name="Walter J.M."/>
            <person name="Coutinho F.H."/>
            <person name="Leomil L."/>
            <person name="Hargreaves P.I."/>
            <person name="Campeao M.E."/>
            <person name="Vieira V.V."/>
            <person name="Silva B.S."/>
            <person name="Fistarol G.O."/>
            <person name="Salomon P.S."/>
            <person name="Sawabe T."/>
            <person name="Mino S."/>
            <person name="Hosokawa M."/>
            <person name="Miyashita H."/>
            <person name="Maruyama F."/>
            <person name="van Verk M.C."/>
            <person name="Dutilh B.E."/>
            <person name="Thompson C.C."/>
            <person name="Thompson F.L."/>
        </authorList>
    </citation>
    <scope>NUCLEOTIDE SEQUENCE [LARGE SCALE GENOMIC DNA]</scope>
    <source>
        <strain evidence="2 3">CCMR0081</strain>
    </source>
</reference>
<proteinExistence type="predicted"/>
<sequence length="66" mass="7671">MEMGTIRPAVISGESLQGLDNYRAFRHIVRHVYSEEFEAKRIGEVVGESRQVFTHSRNTIYFGRQL</sequence>
<comment type="caution">
    <text evidence="2">The sequence shown here is derived from an EMBL/GenBank/DDBJ whole genome shotgun (WGS) entry which is preliminary data.</text>
</comment>
<dbReference type="InterPro" id="IPR048769">
    <property type="entry name" value="HepT-like_dom"/>
</dbReference>
<dbReference type="EMBL" id="QXHD01000004">
    <property type="protein sequence ID" value="NEZ54950.1"/>
    <property type="molecule type" value="Genomic_DNA"/>
</dbReference>
<protein>
    <recommendedName>
        <fullName evidence="1">HepT-like domain-containing protein</fullName>
    </recommendedName>
</protein>
<feature type="domain" description="HepT-like" evidence="1">
    <location>
        <begin position="3"/>
        <end position="59"/>
    </location>
</feature>
<organism evidence="2 3">
    <name type="scientific">Adonisia turfae CCMR0081</name>
    <dbReference type="NCBI Taxonomy" id="2292702"/>
    <lineage>
        <taxon>Bacteria</taxon>
        <taxon>Bacillati</taxon>
        <taxon>Cyanobacteriota</taxon>
        <taxon>Adonisia</taxon>
        <taxon>Adonisia turfae</taxon>
    </lineage>
</organism>
<keyword evidence="3" id="KW-1185">Reference proteome</keyword>
<gene>
    <name evidence="2" type="ORF">DXZ20_04430</name>
</gene>
<evidence type="ECO:0000313" key="3">
    <source>
        <dbReference type="Proteomes" id="UP000481033"/>
    </source>
</evidence>
<evidence type="ECO:0000313" key="2">
    <source>
        <dbReference type="EMBL" id="NEZ54950.1"/>
    </source>
</evidence>
<dbReference type="AlphaFoldDB" id="A0A6M0RGC3"/>
<name>A0A6M0RGC3_9CYAN</name>